<sequence>MTMFVLRLVVFAHAVAPLVTAQVVANNARMGVTLGTNIGLGANLQTIQGMHAGLIGQTSQALLGQAVGQSQSTGISAVATRGVNANLGASAFGQSVLDHGASAVGLGPVAVINSRTTGGTLFNTARNSNINNYGNLKVGAENHYAGGNVASNGLYPLGIPGYASPYLYGYGP</sequence>
<keyword evidence="3" id="KW-0496">Mitochondrion</keyword>
<protein>
    <submittedName>
        <fullName evidence="2">Uncharacterized protein</fullName>
    </submittedName>
</protein>
<keyword evidence="4" id="KW-1185">Reference proteome</keyword>
<reference evidence="2 4" key="1">
    <citation type="submission" date="2015-02" db="EMBL/GenBank/DDBJ databases">
        <authorList>
            <person name="Chooi Y.-H."/>
        </authorList>
    </citation>
    <scope>NUCLEOTIDE SEQUENCE [LARGE SCALE GENOMIC DNA]</scope>
    <source>
        <strain evidence="2">E3</strain>
    </source>
</reference>
<accession>A0A0G4J8F0</accession>
<evidence type="ECO:0000313" key="5">
    <source>
        <dbReference type="Proteomes" id="UP000290189"/>
    </source>
</evidence>
<geneLocation type="mitochondrion" evidence="3"/>
<feature type="signal peptide" evidence="1">
    <location>
        <begin position="1"/>
        <end position="21"/>
    </location>
</feature>
<dbReference type="AlphaFoldDB" id="A0A0G4J8F0"/>
<reference evidence="3 5" key="2">
    <citation type="submission" date="2018-03" db="EMBL/GenBank/DDBJ databases">
        <authorList>
            <person name="Fogelqvist J."/>
        </authorList>
    </citation>
    <scope>NUCLEOTIDE SEQUENCE [LARGE SCALE GENOMIC DNA]</scope>
</reference>
<dbReference type="Proteomes" id="UP000039324">
    <property type="component" value="Unassembled WGS sequence"/>
</dbReference>
<organism evidence="2 4">
    <name type="scientific">Plasmodiophora brassicae</name>
    <name type="common">Clubroot disease agent</name>
    <dbReference type="NCBI Taxonomy" id="37360"/>
    <lineage>
        <taxon>Eukaryota</taxon>
        <taxon>Sar</taxon>
        <taxon>Rhizaria</taxon>
        <taxon>Endomyxa</taxon>
        <taxon>Phytomyxea</taxon>
        <taxon>Plasmodiophorida</taxon>
        <taxon>Plasmodiophoridae</taxon>
        <taxon>Plasmodiophora</taxon>
    </lineage>
</organism>
<name>A0A0G4J8F0_PLABS</name>
<evidence type="ECO:0000256" key="1">
    <source>
        <dbReference type="SAM" id="SignalP"/>
    </source>
</evidence>
<dbReference type="EMBL" id="OVEO01000012">
    <property type="protein sequence ID" value="SPQ99862.1"/>
    <property type="molecule type" value="Genomic_DNA"/>
</dbReference>
<gene>
    <name evidence="2" type="ORF">PBRA_003510</name>
    <name evidence="3" type="ORF">PLBR_LOCUS7077</name>
</gene>
<proteinExistence type="predicted"/>
<feature type="chain" id="PRO_5035990867" evidence="1">
    <location>
        <begin position="22"/>
        <end position="172"/>
    </location>
</feature>
<dbReference type="Proteomes" id="UP000290189">
    <property type="component" value="Unassembled WGS sequence"/>
</dbReference>
<keyword evidence="1" id="KW-0732">Signal</keyword>
<evidence type="ECO:0000313" key="4">
    <source>
        <dbReference type="Proteomes" id="UP000039324"/>
    </source>
</evidence>
<dbReference type="EMBL" id="CDSF01000155">
    <property type="protein sequence ID" value="CEP03903.1"/>
    <property type="molecule type" value="Genomic_DNA"/>
</dbReference>
<evidence type="ECO:0000313" key="2">
    <source>
        <dbReference type="EMBL" id="CEP03903.1"/>
    </source>
</evidence>
<evidence type="ECO:0000313" key="3">
    <source>
        <dbReference type="EMBL" id="SPQ99862.1"/>
    </source>
</evidence>